<evidence type="ECO:0000313" key="2">
    <source>
        <dbReference type="EMBL" id="PIT65051.1"/>
    </source>
</evidence>
<dbReference type="AlphaFoldDB" id="A0A2N9Y793"/>
<gene>
    <name evidence="2" type="ORF">BHC47_09480</name>
</gene>
<reference evidence="2 3" key="1">
    <citation type="journal article" date="2017" name="MBio">
        <title>Type VI secretion-mediated competition in the bee gut microbiome.</title>
        <authorList>
            <person name="Steele M.I."/>
            <person name="Kwong W.K."/>
            <person name="Powell J.E."/>
            <person name="Whiteley M."/>
            <person name="Moran N.A."/>
        </authorList>
    </citation>
    <scope>NUCLEOTIDE SEQUENCE [LARGE SCALE GENOMIC DNA]</scope>
    <source>
        <strain evidence="2 3">PEB0171</strain>
    </source>
</reference>
<name>A0A2N9Y793_9NEIS</name>
<keyword evidence="1" id="KW-0812">Transmembrane</keyword>
<feature type="transmembrane region" description="Helical" evidence="1">
    <location>
        <begin position="12"/>
        <end position="36"/>
    </location>
</feature>
<accession>A0A2N9Y793</accession>
<protein>
    <submittedName>
        <fullName evidence="2">Uncharacterized protein</fullName>
    </submittedName>
</protein>
<organism evidence="2 3">
    <name type="scientific">Snodgrassella alvi</name>
    <dbReference type="NCBI Taxonomy" id="1196083"/>
    <lineage>
        <taxon>Bacteria</taxon>
        <taxon>Pseudomonadati</taxon>
        <taxon>Pseudomonadota</taxon>
        <taxon>Betaproteobacteria</taxon>
        <taxon>Neisseriales</taxon>
        <taxon>Neisseriaceae</taxon>
        <taxon>Snodgrassella</taxon>
    </lineage>
</organism>
<sequence>MIAPLLLNLPCQVLVLALSSMLRVVIFAVFHLFYIVQDGFDASAKVVCYLFFVCQIDLSTVITSDLVGNISADYQKEILDINVING</sequence>
<evidence type="ECO:0000313" key="3">
    <source>
        <dbReference type="Proteomes" id="UP000231094"/>
    </source>
</evidence>
<dbReference type="EMBL" id="MEIV01000009">
    <property type="protein sequence ID" value="PIT65051.1"/>
    <property type="molecule type" value="Genomic_DNA"/>
</dbReference>
<proteinExistence type="predicted"/>
<comment type="caution">
    <text evidence="2">The sequence shown here is derived from an EMBL/GenBank/DDBJ whole genome shotgun (WGS) entry which is preliminary data.</text>
</comment>
<evidence type="ECO:0000256" key="1">
    <source>
        <dbReference type="SAM" id="Phobius"/>
    </source>
</evidence>
<dbReference type="Proteomes" id="UP000231094">
    <property type="component" value="Unassembled WGS sequence"/>
</dbReference>
<keyword evidence="1" id="KW-1133">Transmembrane helix</keyword>
<keyword evidence="1" id="KW-0472">Membrane</keyword>